<dbReference type="PROSITE" id="PS50853">
    <property type="entry name" value="FN3"/>
    <property type="match status" value="1"/>
</dbReference>
<dbReference type="InterPro" id="IPR013783">
    <property type="entry name" value="Ig-like_fold"/>
</dbReference>
<protein>
    <recommendedName>
        <fullName evidence="1">Fibronectin type-III domain-containing protein</fullName>
    </recommendedName>
</protein>
<proteinExistence type="predicted"/>
<dbReference type="SMART" id="SM00060">
    <property type="entry name" value="FN3"/>
    <property type="match status" value="1"/>
</dbReference>
<comment type="caution">
    <text evidence="2">The sequence shown here is derived from an EMBL/GenBank/DDBJ whole genome shotgun (WGS) entry which is preliminary data.</text>
</comment>
<dbReference type="Pfam" id="PF00041">
    <property type="entry name" value="fn3"/>
    <property type="match status" value="1"/>
</dbReference>
<reference evidence="2" key="2">
    <citation type="submission" date="2020-11" db="EMBL/GenBank/DDBJ databases">
        <authorList>
            <person name="McCartney M.A."/>
            <person name="Auch B."/>
            <person name="Kono T."/>
            <person name="Mallez S."/>
            <person name="Becker A."/>
            <person name="Gohl D.M."/>
            <person name="Silverstein K.A.T."/>
            <person name="Koren S."/>
            <person name="Bechman K.B."/>
            <person name="Herman A."/>
            <person name="Abrahante J.E."/>
            <person name="Garbe J."/>
        </authorList>
    </citation>
    <scope>NUCLEOTIDE SEQUENCE</scope>
    <source>
        <strain evidence="2">Duluth1</strain>
        <tissue evidence="2">Whole animal</tissue>
    </source>
</reference>
<evidence type="ECO:0000313" key="3">
    <source>
        <dbReference type="Proteomes" id="UP000828390"/>
    </source>
</evidence>
<feature type="domain" description="Fibronectin type-III" evidence="1">
    <location>
        <begin position="31"/>
        <end position="124"/>
    </location>
</feature>
<organism evidence="2 3">
    <name type="scientific">Dreissena polymorpha</name>
    <name type="common">Zebra mussel</name>
    <name type="synonym">Mytilus polymorpha</name>
    <dbReference type="NCBI Taxonomy" id="45954"/>
    <lineage>
        <taxon>Eukaryota</taxon>
        <taxon>Metazoa</taxon>
        <taxon>Spiralia</taxon>
        <taxon>Lophotrochozoa</taxon>
        <taxon>Mollusca</taxon>
        <taxon>Bivalvia</taxon>
        <taxon>Autobranchia</taxon>
        <taxon>Heteroconchia</taxon>
        <taxon>Euheterodonta</taxon>
        <taxon>Imparidentia</taxon>
        <taxon>Neoheterodontei</taxon>
        <taxon>Myida</taxon>
        <taxon>Dreissenoidea</taxon>
        <taxon>Dreissenidae</taxon>
        <taxon>Dreissena</taxon>
    </lineage>
</organism>
<sequence length="150" mass="16957">MVAYPLPIAVTWQKQYDDQWVNLEDTKKPCVPGSLKVQDGSITDRSFTVAWKPNCDGGSEQWFVVRYKLMPDGLWRYGRVPEGTYTYTLNGLAPGSLYDMRLFAENAVGKSGETEIISVTTLSKSNENGMKLTIKEFRFHGDSDKEYLNG</sequence>
<dbReference type="EMBL" id="JAIWYP010000007">
    <property type="protein sequence ID" value="KAH3795775.1"/>
    <property type="molecule type" value="Genomic_DNA"/>
</dbReference>
<dbReference type="AlphaFoldDB" id="A0A9D4FBJ2"/>
<accession>A0A9D4FBJ2</accession>
<dbReference type="InterPro" id="IPR003961">
    <property type="entry name" value="FN3_dom"/>
</dbReference>
<dbReference type="InterPro" id="IPR036116">
    <property type="entry name" value="FN3_sf"/>
</dbReference>
<gene>
    <name evidence="2" type="ORF">DPMN_149335</name>
</gene>
<reference evidence="2" key="1">
    <citation type="journal article" date="2019" name="bioRxiv">
        <title>The Genome of the Zebra Mussel, Dreissena polymorpha: A Resource for Invasive Species Research.</title>
        <authorList>
            <person name="McCartney M.A."/>
            <person name="Auch B."/>
            <person name="Kono T."/>
            <person name="Mallez S."/>
            <person name="Zhang Y."/>
            <person name="Obille A."/>
            <person name="Becker A."/>
            <person name="Abrahante J.E."/>
            <person name="Garbe J."/>
            <person name="Badalamenti J.P."/>
            <person name="Herman A."/>
            <person name="Mangelson H."/>
            <person name="Liachko I."/>
            <person name="Sullivan S."/>
            <person name="Sone E.D."/>
            <person name="Koren S."/>
            <person name="Silverstein K.A.T."/>
            <person name="Beckman K.B."/>
            <person name="Gohl D.M."/>
        </authorList>
    </citation>
    <scope>NUCLEOTIDE SEQUENCE</scope>
    <source>
        <strain evidence="2">Duluth1</strain>
        <tissue evidence="2">Whole animal</tissue>
    </source>
</reference>
<evidence type="ECO:0000313" key="2">
    <source>
        <dbReference type="EMBL" id="KAH3795775.1"/>
    </source>
</evidence>
<dbReference type="SUPFAM" id="SSF49265">
    <property type="entry name" value="Fibronectin type III"/>
    <property type="match status" value="1"/>
</dbReference>
<evidence type="ECO:0000259" key="1">
    <source>
        <dbReference type="PROSITE" id="PS50853"/>
    </source>
</evidence>
<name>A0A9D4FBJ2_DREPO</name>
<keyword evidence="3" id="KW-1185">Reference proteome</keyword>
<dbReference type="Gene3D" id="2.60.40.10">
    <property type="entry name" value="Immunoglobulins"/>
    <property type="match status" value="1"/>
</dbReference>
<dbReference type="CDD" id="cd00063">
    <property type="entry name" value="FN3"/>
    <property type="match status" value="1"/>
</dbReference>
<dbReference type="Proteomes" id="UP000828390">
    <property type="component" value="Unassembled WGS sequence"/>
</dbReference>